<dbReference type="HAMAP" id="MF_00422">
    <property type="entry name" value="SecE"/>
    <property type="match status" value="1"/>
</dbReference>
<evidence type="ECO:0000313" key="12">
    <source>
        <dbReference type="Proteomes" id="UP000272412"/>
    </source>
</evidence>
<feature type="region of interest" description="Disordered" evidence="10">
    <location>
        <begin position="1"/>
        <end position="25"/>
    </location>
</feature>
<dbReference type="InterPro" id="IPR001901">
    <property type="entry name" value="Translocase_SecE/Sec61-g"/>
</dbReference>
<keyword evidence="7 9" id="KW-0811">Translocation</keyword>
<dbReference type="InterPro" id="IPR005807">
    <property type="entry name" value="SecE_bac"/>
</dbReference>
<dbReference type="GO" id="GO:0006605">
    <property type="term" value="P:protein targeting"/>
    <property type="evidence" value="ECO:0007669"/>
    <property type="project" value="UniProtKB-UniRule"/>
</dbReference>
<protein>
    <recommendedName>
        <fullName evidence="9">Protein translocase subunit SecE</fullName>
    </recommendedName>
</protein>
<dbReference type="NCBIfam" id="TIGR00964">
    <property type="entry name" value="secE_bact"/>
    <property type="match status" value="1"/>
</dbReference>
<dbReference type="RefSeq" id="WP_096294485.1">
    <property type="nucleotide sequence ID" value="NZ_CP023429.1"/>
</dbReference>
<dbReference type="InterPro" id="IPR038379">
    <property type="entry name" value="SecE_sf"/>
</dbReference>
<comment type="function">
    <text evidence="9">Essential subunit of the Sec protein translocation channel SecYEG. Clamps together the 2 halves of SecY. May contact the channel plug during translocation.</text>
</comment>
<evidence type="ECO:0000256" key="9">
    <source>
        <dbReference type="HAMAP-Rule" id="MF_00422"/>
    </source>
</evidence>
<dbReference type="EMBL" id="RPFL01000054">
    <property type="protein sequence ID" value="RPD83423.1"/>
    <property type="molecule type" value="Genomic_DNA"/>
</dbReference>
<feature type="transmembrane region" description="Helical" evidence="9">
    <location>
        <begin position="58"/>
        <end position="83"/>
    </location>
</feature>
<dbReference type="Pfam" id="PF00584">
    <property type="entry name" value="SecE"/>
    <property type="match status" value="1"/>
</dbReference>
<comment type="subunit">
    <text evidence="9">Component of the Sec protein translocase complex. Heterotrimer consisting of SecY, SecE and SecG subunits. The heterotrimers can form oligomers, although 1 heterotrimer is thought to be able to translocate proteins. Interacts with the ribosome. Interacts with SecDF, and other proteins may be involved. Interacts with SecA.</text>
</comment>
<name>A0A3N4N851_9NEIS</name>
<dbReference type="OrthoDB" id="9806365at2"/>
<dbReference type="GO" id="GO:0009306">
    <property type="term" value="P:protein secretion"/>
    <property type="evidence" value="ECO:0007669"/>
    <property type="project" value="UniProtKB-UniRule"/>
</dbReference>
<comment type="similarity">
    <text evidence="9">Belongs to the SecE/SEC61-gamma family.</text>
</comment>
<keyword evidence="2 9" id="KW-0813">Transport</keyword>
<comment type="subcellular location">
    <subcellularLocation>
        <location evidence="9">Cell membrane</location>
        <topology evidence="9">Single-pass membrane protein</topology>
    </subcellularLocation>
    <subcellularLocation>
        <location evidence="1">Membrane</location>
    </subcellularLocation>
</comment>
<reference evidence="11 12" key="1">
    <citation type="submission" date="2018-11" db="EMBL/GenBank/DDBJ databases">
        <title>Neisseria weixii sp. nov. isolated from the rectal contents of plateau pika (Ochotona cruzoniae).</title>
        <authorList>
            <person name="Zhang G."/>
        </authorList>
    </citation>
    <scope>NUCLEOTIDE SEQUENCE [LARGE SCALE GENOMIC DNA]</scope>
    <source>
        <strain evidence="11 12">10009</strain>
    </source>
</reference>
<evidence type="ECO:0000256" key="7">
    <source>
        <dbReference type="ARBA" id="ARBA00023010"/>
    </source>
</evidence>
<comment type="caution">
    <text evidence="11">The sequence shown here is derived from an EMBL/GenBank/DDBJ whole genome shotgun (WGS) entry which is preliminary data.</text>
</comment>
<keyword evidence="5 9" id="KW-0653">Protein transport</keyword>
<organism evidence="11 12">
    <name type="scientific">Neisseria weixii</name>
    <dbReference type="NCBI Taxonomy" id="1853276"/>
    <lineage>
        <taxon>Bacteria</taxon>
        <taxon>Pseudomonadati</taxon>
        <taxon>Pseudomonadota</taxon>
        <taxon>Betaproteobacteria</taxon>
        <taxon>Neisseriales</taxon>
        <taxon>Neisseriaceae</taxon>
        <taxon>Neisseria</taxon>
    </lineage>
</organism>
<dbReference type="PANTHER" id="PTHR33910">
    <property type="entry name" value="PROTEIN TRANSLOCASE SUBUNIT SECE"/>
    <property type="match status" value="1"/>
</dbReference>
<dbReference type="GO" id="GO:0005886">
    <property type="term" value="C:plasma membrane"/>
    <property type="evidence" value="ECO:0007669"/>
    <property type="project" value="UniProtKB-SubCell"/>
</dbReference>
<keyword evidence="3 9" id="KW-1003">Cell membrane</keyword>
<evidence type="ECO:0000256" key="5">
    <source>
        <dbReference type="ARBA" id="ARBA00022927"/>
    </source>
</evidence>
<evidence type="ECO:0000256" key="10">
    <source>
        <dbReference type="SAM" id="MobiDB-lite"/>
    </source>
</evidence>
<dbReference type="Gene3D" id="1.20.5.1030">
    <property type="entry name" value="Preprotein translocase secy subunit"/>
    <property type="match status" value="1"/>
</dbReference>
<keyword evidence="12" id="KW-1185">Reference proteome</keyword>
<evidence type="ECO:0000256" key="2">
    <source>
        <dbReference type="ARBA" id="ARBA00022448"/>
    </source>
</evidence>
<dbReference type="KEGG" id="nwx:CGZ65_00905"/>
<dbReference type="Proteomes" id="UP000272412">
    <property type="component" value="Unassembled WGS sequence"/>
</dbReference>
<proteinExistence type="inferred from homology"/>
<dbReference type="GO" id="GO:0008320">
    <property type="term" value="F:protein transmembrane transporter activity"/>
    <property type="evidence" value="ECO:0007669"/>
    <property type="project" value="UniProtKB-UniRule"/>
</dbReference>
<evidence type="ECO:0000256" key="1">
    <source>
        <dbReference type="ARBA" id="ARBA00004370"/>
    </source>
</evidence>
<feature type="compositionally biased region" description="Basic and acidic residues" evidence="10">
    <location>
        <begin position="1"/>
        <end position="18"/>
    </location>
</feature>
<evidence type="ECO:0000256" key="8">
    <source>
        <dbReference type="ARBA" id="ARBA00023136"/>
    </source>
</evidence>
<evidence type="ECO:0000313" key="11">
    <source>
        <dbReference type="EMBL" id="RPD83423.1"/>
    </source>
</evidence>
<evidence type="ECO:0000256" key="4">
    <source>
        <dbReference type="ARBA" id="ARBA00022692"/>
    </source>
</evidence>
<keyword evidence="4 9" id="KW-0812">Transmembrane</keyword>
<evidence type="ECO:0000256" key="6">
    <source>
        <dbReference type="ARBA" id="ARBA00022989"/>
    </source>
</evidence>
<evidence type="ECO:0000256" key="3">
    <source>
        <dbReference type="ARBA" id="ARBA00022475"/>
    </source>
</evidence>
<gene>
    <name evidence="9 11" type="primary">secE</name>
    <name evidence="11" type="ORF">EGK74_12515</name>
</gene>
<dbReference type="GO" id="GO:0043952">
    <property type="term" value="P:protein transport by the Sec complex"/>
    <property type="evidence" value="ECO:0007669"/>
    <property type="project" value="UniProtKB-UniRule"/>
</dbReference>
<sequence length="90" mass="10357">MPDRMPEDRADKVGRVVKSDSNVPTTPQREGFAYFRNSWIEFKKVVWPARDDAVKMTVFVVIFVAILAAFIYAVDTAVSWLFFDLLLKRG</sequence>
<dbReference type="PANTHER" id="PTHR33910:SF1">
    <property type="entry name" value="PROTEIN TRANSLOCASE SUBUNIT SECE"/>
    <property type="match status" value="1"/>
</dbReference>
<dbReference type="GO" id="GO:0065002">
    <property type="term" value="P:intracellular protein transmembrane transport"/>
    <property type="evidence" value="ECO:0007669"/>
    <property type="project" value="UniProtKB-UniRule"/>
</dbReference>
<keyword evidence="6 9" id="KW-1133">Transmembrane helix</keyword>
<keyword evidence="8 9" id="KW-0472">Membrane</keyword>
<dbReference type="AlphaFoldDB" id="A0A3N4N851"/>
<accession>A0A3N4N851</accession>